<dbReference type="AlphaFoldDB" id="A0A1I0V6T8"/>
<dbReference type="Gene3D" id="1.10.260.40">
    <property type="entry name" value="lambda repressor-like DNA-binding domains"/>
    <property type="match status" value="1"/>
</dbReference>
<dbReference type="PANTHER" id="PTHR34475:SF1">
    <property type="entry name" value="CYTOSKELETON PROTEIN RODZ"/>
    <property type="match status" value="1"/>
</dbReference>
<dbReference type="EMBL" id="FOJU01000001">
    <property type="protein sequence ID" value="SFA71998.1"/>
    <property type="molecule type" value="Genomic_DNA"/>
</dbReference>
<sequence length="409" mass="43408">MIRRRGKDRADSDLSELNGFDSFELKLGDVMRGERATMGKSLLDVQRELKIKAAYVAAIENSDPSAFDTPGFIAGYVRSYARYLGMNPEKAFLEFCEESGFSTSHGMSPDASSRARYASTAAASNASPFGSKNYFDSTDKRFSPLEQGIFSSLDAGAIGSSLALVAVIGLLGFGGWSVLQEVQRVQIAPVDQTPAVISELDGPDNSAQRSEDGIVLADASAHEDALDRLYRPQALDVPVLVARDAPIATLDPAEIGVFRSPTRQGDPAMERMLTDVGNQLADVSAEVQGPTVPQVVETPAPDVVLFAVRPAWVRVRAADGSVIFEKILNAGEEFVLPATEEAPTLRAGNSGSLFFKVAGEVYGPAGSGTSVAKNVALSVDGLRGAYQTADLTADPELARFVAMAETTSD</sequence>
<proteinExistence type="predicted"/>
<keyword evidence="1" id="KW-0812">Transmembrane</keyword>
<dbReference type="InterPro" id="IPR050400">
    <property type="entry name" value="Bact_Cytoskel_RodZ"/>
</dbReference>
<dbReference type="RefSeq" id="WP_092059994.1">
    <property type="nucleotide sequence ID" value="NZ_FOJU01000001.1"/>
</dbReference>
<dbReference type="Pfam" id="PF13464">
    <property type="entry name" value="RodZ_C"/>
    <property type="match status" value="1"/>
</dbReference>
<reference evidence="3 4" key="1">
    <citation type="submission" date="2016-10" db="EMBL/GenBank/DDBJ databases">
        <authorList>
            <person name="de Groot N.N."/>
        </authorList>
    </citation>
    <scope>NUCLEOTIDE SEQUENCE [LARGE SCALE GENOMIC DNA]</scope>
    <source>
        <strain evidence="3 4">DSM 29316</strain>
    </source>
</reference>
<evidence type="ECO:0000313" key="3">
    <source>
        <dbReference type="EMBL" id="SFA71998.1"/>
    </source>
</evidence>
<evidence type="ECO:0000259" key="2">
    <source>
        <dbReference type="Pfam" id="PF13464"/>
    </source>
</evidence>
<feature type="transmembrane region" description="Helical" evidence="1">
    <location>
        <begin position="157"/>
        <end position="179"/>
    </location>
</feature>
<keyword evidence="1" id="KW-0472">Membrane</keyword>
<dbReference type="STRING" id="871651.SAMN05421688_0351"/>
<gene>
    <name evidence="3" type="ORF">SAMN05421688_0351</name>
</gene>
<protein>
    <submittedName>
        <fullName evidence="3">Protein RodZ, contains Xre-like HTH and DUF4115 domains</fullName>
    </submittedName>
</protein>
<accession>A0A1I0V6T8</accession>
<dbReference type="OrthoDB" id="9790252at2"/>
<dbReference type="GO" id="GO:0003677">
    <property type="term" value="F:DNA binding"/>
    <property type="evidence" value="ECO:0007669"/>
    <property type="project" value="InterPro"/>
</dbReference>
<dbReference type="PANTHER" id="PTHR34475">
    <property type="match status" value="1"/>
</dbReference>
<dbReference type="InterPro" id="IPR025194">
    <property type="entry name" value="RodZ-like_C"/>
</dbReference>
<dbReference type="Pfam" id="PF13413">
    <property type="entry name" value="HTH_25"/>
    <property type="match status" value="1"/>
</dbReference>
<dbReference type="Proteomes" id="UP000198796">
    <property type="component" value="Unassembled WGS sequence"/>
</dbReference>
<name>A0A1I0V6T8_9RHOB</name>
<keyword evidence="1" id="KW-1133">Transmembrane helix</keyword>
<evidence type="ECO:0000256" key="1">
    <source>
        <dbReference type="SAM" id="Phobius"/>
    </source>
</evidence>
<feature type="domain" description="Cytoskeleton protein RodZ-like C-terminal" evidence="2">
    <location>
        <begin position="305"/>
        <end position="373"/>
    </location>
</feature>
<keyword evidence="4" id="KW-1185">Reference proteome</keyword>
<organism evidence="3 4">
    <name type="scientific">Poseidonocella pacifica</name>
    <dbReference type="NCBI Taxonomy" id="871651"/>
    <lineage>
        <taxon>Bacteria</taxon>
        <taxon>Pseudomonadati</taxon>
        <taxon>Pseudomonadota</taxon>
        <taxon>Alphaproteobacteria</taxon>
        <taxon>Rhodobacterales</taxon>
        <taxon>Roseobacteraceae</taxon>
        <taxon>Poseidonocella</taxon>
    </lineage>
</organism>
<evidence type="ECO:0000313" key="4">
    <source>
        <dbReference type="Proteomes" id="UP000198796"/>
    </source>
</evidence>
<dbReference type="InterPro" id="IPR010982">
    <property type="entry name" value="Lambda_DNA-bd_dom_sf"/>
</dbReference>